<evidence type="ECO:0000256" key="5">
    <source>
        <dbReference type="SAM" id="Phobius"/>
    </source>
</evidence>
<feature type="transmembrane region" description="Helical" evidence="5">
    <location>
        <begin position="106"/>
        <end position="127"/>
    </location>
</feature>
<dbReference type="InterPro" id="IPR044880">
    <property type="entry name" value="NCX_ion-bd_dom_sf"/>
</dbReference>
<feature type="transmembrane region" description="Helical" evidence="5">
    <location>
        <begin position="276"/>
        <end position="293"/>
    </location>
</feature>
<evidence type="ECO:0000256" key="4">
    <source>
        <dbReference type="ARBA" id="ARBA00023136"/>
    </source>
</evidence>
<feature type="transmembrane region" description="Helical" evidence="5">
    <location>
        <begin position="32"/>
        <end position="51"/>
    </location>
</feature>
<protein>
    <recommendedName>
        <fullName evidence="6">Sodium/calcium exchanger membrane region domain-containing protein</fullName>
    </recommendedName>
</protein>
<keyword evidence="3 5" id="KW-1133">Transmembrane helix</keyword>
<dbReference type="GO" id="GO:0006874">
    <property type="term" value="P:intracellular calcium ion homeostasis"/>
    <property type="evidence" value="ECO:0007669"/>
    <property type="project" value="TreeGrafter"/>
</dbReference>
<evidence type="ECO:0000256" key="3">
    <source>
        <dbReference type="ARBA" id="ARBA00022989"/>
    </source>
</evidence>
<feature type="transmembrane region" description="Helical" evidence="5">
    <location>
        <begin position="133"/>
        <end position="150"/>
    </location>
</feature>
<evidence type="ECO:0000256" key="2">
    <source>
        <dbReference type="ARBA" id="ARBA00022692"/>
    </source>
</evidence>
<name>A0A381QKP7_9ZZZZ</name>
<gene>
    <name evidence="7" type="ORF">METZ01_LOCUS32444</name>
</gene>
<dbReference type="Pfam" id="PF01699">
    <property type="entry name" value="Na_Ca_ex"/>
    <property type="match status" value="2"/>
</dbReference>
<reference evidence="7" key="1">
    <citation type="submission" date="2018-05" db="EMBL/GenBank/DDBJ databases">
        <authorList>
            <person name="Lanie J.A."/>
            <person name="Ng W.-L."/>
            <person name="Kazmierczak K.M."/>
            <person name="Andrzejewski T.M."/>
            <person name="Davidsen T.M."/>
            <person name="Wayne K.J."/>
            <person name="Tettelin H."/>
            <person name="Glass J.I."/>
            <person name="Rusch D."/>
            <person name="Podicherti R."/>
            <person name="Tsui H.-C.T."/>
            <person name="Winkler M.E."/>
        </authorList>
    </citation>
    <scope>NUCLEOTIDE SEQUENCE</scope>
</reference>
<feature type="transmembrane region" description="Helical" evidence="5">
    <location>
        <begin position="177"/>
        <end position="199"/>
    </location>
</feature>
<feature type="transmembrane region" description="Helical" evidence="5">
    <location>
        <begin position="6"/>
        <end position="25"/>
    </location>
</feature>
<dbReference type="AlphaFoldDB" id="A0A381QKP7"/>
<dbReference type="EMBL" id="UINC01001393">
    <property type="protein sequence ID" value="SUZ79590.1"/>
    <property type="molecule type" value="Genomic_DNA"/>
</dbReference>
<keyword evidence="2 5" id="KW-0812">Transmembrane</keyword>
<evidence type="ECO:0000259" key="6">
    <source>
        <dbReference type="Pfam" id="PF01699"/>
    </source>
</evidence>
<dbReference type="Gene3D" id="6.10.280.80">
    <property type="entry name" value="NCX, peripheral helical region"/>
    <property type="match status" value="1"/>
</dbReference>
<feature type="transmembrane region" description="Helical" evidence="5">
    <location>
        <begin position="300"/>
        <end position="316"/>
    </location>
</feature>
<feature type="transmembrane region" description="Helical" evidence="5">
    <location>
        <begin position="246"/>
        <end position="264"/>
    </location>
</feature>
<evidence type="ECO:0000256" key="1">
    <source>
        <dbReference type="ARBA" id="ARBA00004141"/>
    </source>
</evidence>
<keyword evidence="4 5" id="KW-0472">Membrane</keyword>
<dbReference type="GO" id="GO:0005262">
    <property type="term" value="F:calcium channel activity"/>
    <property type="evidence" value="ECO:0007669"/>
    <property type="project" value="TreeGrafter"/>
</dbReference>
<feature type="transmembrane region" description="Helical" evidence="5">
    <location>
        <begin position="71"/>
        <end position="94"/>
    </location>
</feature>
<proteinExistence type="predicted"/>
<organism evidence="7">
    <name type="scientific">marine metagenome</name>
    <dbReference type="NCBI Taxonomy" id="408172"/>
    <lineage>
        <taxon>unclassified sequences</taxon>
        <taxon>metagenomes</taxon>
        <taxon>ecological metagenomes</taxon>
    </lineage>
</organism>
<dbReference type="NCBIfam" id="TIGR00367">
    <property type="entry name" value="calcium/sodium antiporter"/>
    <property type="match status" value="1"/>
</dbReference>
<feature type="domain" description="Sodium/calcium exchanger membrane region" evidence="6">
    <location>
        <begin position="177"/>
        <end position="316"/>
    </location>
</feature>
<accession>A0A381QKP7</accession>
<feature type="domain" description="Sodium/calcium exchanger membrane region" evidence="6">
    <location>
        <begin position="8"/>
        <end position="146"/>
    </location>
</feature>
<dbReference type="InterPro" id="IPR004837">
    <property type="entry name" value="NaCa_Exmemb"/>
</dbReference>
<comment type="subcellular location">
    <subcellularLocation>
        <location evidence="1">Membrane</location>
        <topology evidence="1">Multi-pass membrane protein</topology>
    </subcellularLocation>
</comment>
<dbReference type="InterPro" id="IPR004481">
    <property type="entry name" value="K/Na/Ca-exchanger"/>
</dbReference>
<dbReference type="GO" id="GO:0005886">
    <property type="term" value="C:plasma membrane"/>
    <property type="evidence" value="ECO:0007669"/>
    <property type="project" value="TreeGrafter"/>
</dbReference>
<dbReference type="PANTHER" id="PTHR10846">
    <property type="entry name" value="SODIUM/POTASSIUM/CALCIUM EXCHANGER"/>
    <property type="match status" value="1"/>
</dbReference>
<evidence type="ECO:0000313" key="7">
    <source>
        <dbReference type="EMBL" id="SUZ79590.1"/>
    </source>
</evidence>
<feature type="transmembrane region" description="Helical" evidence="5">
    <location>
        <begin position="211"/>
        <end position="234"/>
    </location>
</feature>
<dbReference type="PANTHER" id="PTHR10846:SF8">
    <property type="entry name" value="INNER MEMBRANE PROTEIN YRBG"/>
    <property type="match status" value="1"/>
</dbReference>
<dbReference type="Gene3D" id="1.20.1420.30">
    <property type="entry name" value="NCX, central ion-binding region"/>
    <property type="match status" value="1"/>
</dbReference>
<dbReference type="GO" id="GO:0008273">
    <property type="term" value="F:calcium, potassium:sodium antiporter activity"/>
    <property type="evidence" value="ECO:0007669"/>
    <property type="project" value="TreeGrafter"/>
</dbReference>
<sequence length="318" mass="33709">MPELLLITLYIIGGLVLLYFGADWLVKGAMTLALNLGLSPLIVGLTVVALGTSVPEALVSVQAAIGHQGGIAIGNVVGSNILNIALILGLSALITPLKVDSHLVKADVPLLTGATFMLVVLLEDFHISRMEGTFLLLCIVGYIVGNIMTVKKTTPEEDKIEGMEIPEDPGNNFWRDIALLIVGIITLGFGSNFLVTGAVDLARLWGLSEALIGLTIVSIGTGTPELATALMAAYRKSADLAIGNAVGSNLFNIMFVLGLAGLVAPLDAIGINSSDLYVMLAVTILLLPTVWTGRILDRKEGFLFLAIYFGYLYYLWPA</sequence>